<dbReference type="EMBL" id="PP779550">
    <property type="protein sequence ID" value="XBS48990.1"/>
    <property type="molecule type" value="Genomic_DNA"/>
</dbReference>
<sequence>MELNHKKEAQPSYAEFLKRQGMIKCTNCLQYTSKGNYCEQCGCKQISAEDILAAINAREETIKKHRSDLRLK</sequence>
<proteinExistence type="predicted"/>
<reference evidence="1" key="1">
    <citation type="submission" date="2024-05" db="EMBL/GenBank/DDBJ databases">
        <authorList>
            <person name="Guo T.T."/>
            <person name="Zhang Y."/>
            <person name="Kong J."/>
        </authorList>
    </citation>
    <scope>NUCLEOTIDE SEQUENCE</scope>
</reference>
<evidence type="ECO:0000313" key="1">
    <source>
        <dbReference type="EMBL" id="XBS48990.1"/>
    </source>
</evidence>
<accession>A0AAU7PFQ1</accession>
<organism evidence="1">
    <name type="scientific">Lactobacillus phage G2-Guo</name>
    <dbReference type="NCBI Taxonomy" id="3155564"/>
    <lineage>
        <taxon>Viruses</taxon>
    </lineage>
</organism>
<protein>
    <submittedName>
        <fullName evidence="1">Uncharacterized protein</fullName>
    </submittedName>
</protein>
<gene>
    <name evidence="1" type="ORF">G200016</name>
</gene>
<name>A0AAU7PFQ1_9VIRU</name>